<dbReference type="NCBIfam" id="NF003474">
    <property type="entry name" value="PRK05111.1"/>
    <property type="match status" value="1"/>
</dbReference>
<dbReference type="PANTHER" id="PTHR43808">
    <property type="entry name" value="ACETYLORNITHINE DEACETYLASE"/>
    <property type="match status" value="1"/>
</dbReference>
<keyword evidence="5" id="KW-0028">Amino-acid biosynthesis</keyword>
<comment type="subcellular location">
    <subcellularLocation>
        <location evidence="1">Cytoplasm</location>
    </subcellularLocation>
</comment>
<evidence type="ECO:0000256" key="7">
    <source>
        <dbReference type="ARBA" id="ARBA00022801"/>
    </source>
</evidence>
<dbReference type="GO" id="GO:0006526">
    <property type="term" value="P:L-arginine biosynthetic process"/>
    <property type="evidence" value="ECO:0007669"/>
    <property type="project" value="UniProtKB-KW"/>
</dbReference>
<dbReference type="InterPro" id="IPR050072">
    <property type="entry name" value="Peptidase_M20A"/>
</dbReference>
<evidence type="ECO:0000259" key="10">
    <source>
        <dbReference type="Pfam" id="PF07687"/>
    </source>
</evidence>
<keyword evidence="7 11" id="KW-0378">Hydrolase</keyword>
<evidence type="ECO:0000256" key="8">
    <source>
        <dbReference type="ARBA" id="ARBA00022833"/>
    </source>
</evidence>
<evidence type="ECO:0000256" key="3">
    <source>
        <dbReference type="ARBA" id="ARBA00022490"/>
    </source>
</evidence>
<dbReference type="PANTHER" id="PTHR43808:SF1">
    <property type="entry name" value="ACETYLORNITHINE DEACETYLASE"/>
    <property type="match status" value="1"/>
</dbReference>
<dbReference type="Pfam" id="PF01546">
    <property type="entry name" value="Peptidase_M20"/>
    <property type="match status" value="1"/>
</dbReference>
<dbReference type="GO" id="GO:0008777">
    <property type="term" value="F:acetylornithine deacetylase activity"/>
    <property type="evidence" value="ECO:0007669"/>
    <property type="project" value="UniProtKB-EC"/>
</dbReference>
<evidence type="ECO:0000256" key="4">
    <source>
        <dbReference type="ARBA" id="ARBA00022571"/>
    </source>
</evidence>
<dbReference type="Pfam" id="PF07687">
    <property type="entry name" value="M20_dimer"/>
    <property type="match status" value="1"/>
</dbReference>
<keyword evidence="4" id="KW-0055">Arginine biosynthesis</keyword>
<dbReference type="SUPFAM" id="SSF55031">
    <property type="entry name" value="Bacterial exopeptidase dimerisation domain"/>
    <property type="match status" value="1"/>
</dbReference>
<evidence type="ECO:0000313" key="11">
    <source>
        <dbReference type="EMBL" id="MCS3902873.1"/>
    </source>
</evidence>
<dbReference type="Proteomes" id="UP001204445">
    <property type="component" value="Unassembled WGS sequence"/>
</dbReference>
<dbReference type="FunFam" id="3.30.70.360:FF:000003">
    <property type="entry name" value="Acetylornithine deacetylase"/>
    <property type="match status" value="1"/>
</dbReference>
<dbReference type="SUPFAM" id="SSF53187">
    <property type="entry name" value="Zn-dependent exopeptidases"/>
    <property type="match status" value="1"/>
</dbReference>
<dbReference type="Gene3D" id="3.30.70.360">
    <property type="match status" value="1"/>
</dbReference>
<dbReference type="NCBIfam" id="TIGR01892">
    <property type="entry name" value="AcOrn-deacetyl"/>
    <property type="match status" value="1"/>
</dbReference>
<name>A0AAE3L3W1_9GAMM</name>
<evidence type="ECO:0000256" key="1">
    <source>
        <dbReference type="ARBA" id="ARBA00004496"/>
    </source>
</evidence>
<protein>
    <submittedName>
        <fullName evidence="11">Acetylornithine deacetylase</fullName>
        <ecNumber evidence="11">3.5.1.16</ecNumber>
    </submittedName>
</protein>
<dbReference type="InterPro" id="IPR010169">
    <property type="entry name" value="AcOrn-deacetyl"/>
</dbReference>
<dbReference type="EMBL" id="JANUCT010000005">
    <property type="protein sequence ID" value="MCS3902873.1"/>
    <property type="molecule type" value="Genomic_DNA"/>
</dbReference>
<dbReference type="Gene3D" id="3.40.630.10">
    <property type="entry name" value="Zn peptidases"/>
    <property type="match status" value="1"/>
</dbReference>
<dbReference type="GO" id="GO:0005737">
    <property type="term" value="C:cytoplasm"/>
    <property type="evidence" value="ECO:0007669"/>
    <property type="project" value="UniProtKB-SubCell"/>
</dbReference>
<keyword evidence="3" id="KW-0963">Cytoplasm</keyword>
<evidence type="ECO:0000313" key="12">
    <source>
        <dbReference type="Proteomes" id="UP001204445"/>
    </source>
</evidence>
<evidence type="ECO:0000256" key="6">
    <source>
        <dbReference type="ARBA" id="ARBA00022723"/>
    </source>
</evidence>
<proteinExistence type="inferred from homology"/>
<keyword evidence="8" id="KW-0862">Zinc</keyword>
<feature type="domain" description="Peptidase M20 dimerisation" evidence="10">
    <location>
        <begin position="179"/>
        <end position="287"/>
    </location>
</feature>
<dbReference type="InterPro" id="IPR011650">
    <property type="entry name" value="Peptidase_M20_dimer"/>
</dbReference>
<dbReference type="EC" id="3.5.1.16" evidence="11"/>
<dbReference type="RefSeq" id="WP_259054472.1">
    <property type="nucleotide sequence ID" value="NZ_JANUCT010000005.1"/>
</dbReference>
<dbReference type="AlphaFoldDB" id="A0AAE3L3W1"/>
<evidence type="ECO:0000256" key="5">
    <source>
        <dbReference type="ARBA" id="ARBA00022605"/>
    </source>
</evidence>
<organism evidence="11 12">
    <name type="scientific">Methylohalomonas lacus</name>
    <dbReference type="NCBI Taxonomy" id="398773"/>
    <lineage>
        <taxon>Bacteria</taxon>
        <taxon>Pseudomonadati</taxon>
        <taxon>Pseudomonadota</taxon>
        <taxon>Gammaproteobacteria</taxon>
        <taxon>Methylohalomonadales</taxon>
        <taxon>Methylohalomonadaceae</taxon>
        <taxon>Methylohalomonas</taxon>
    </lineage>
</organism>
<comment type="similarity">
    <text evidence="2">Belongs to the peptidase M20A family. ArgE subfamily.</text>
</comment>
<reference evidence="11" key="1">
    <citation type="submission" date="2022-08" db="EMBL/GenBank/DDBJ databases">
        <title>Genomic Encyclopedia of Type Strains, Phase III (KMG-III): the genomes of soil and plant-associated and newly described type strains.</title>
        <authorList>
            <person name="Whitman W."/>
        </authorList>
    </citation>
    <scope>NUCLEOTIDE SEQUENCE</scope>
    <source>
        <strain evidence="11">HMT 1</strain>
    </source>
</reference>
<dbReference type="CDD" id="cd03894">
    <property type="entry name" value="M20_ArgE"/>
    <property type="match status" value="1"/>
</dbReference>
<dbReference type="GO" id="GO:0046872">
    <property type="term" value="F:metal ion binding"/>
    <property type="evidence" value="ECO:0007669"/>
    <property type="project" value="UniProtKB-KW"/>
</dbReference>
<dbReference type="InterPro" id="IPR002933">
    <property type="entry name" value="Peptidase_M20"/>
</dbReference>
<gene>
    <name evidence="11" type="ORF">J2T55_000881</name>
</gene>
<sequence>MTAPSQTFKDALAELVAIPSVSSVDPALDMSNQPIVDHLANWLGDLGFRIEQHDVPGQAGKVNLIARAGPDAAGAGLVLSGHTDTVPYDETGWDSDPFTLTEKNGRLYGLGSSDMKSFFPVITEVVRELDLGRLRQPLTVLATADEESNMHGARALVDSGVALGGQALIGEPTGLQPVYMHKGVMMAAIRLIGRAGHSSDPALGENALEGMHAVIRALLDWRDELQAEHINTDFRVPVPTLNLGRIHGGDNPNRICASCELGIDLRPLPGMDVGELKTELRQRVAAAVADLNLELEFRESFDGVAAMQTPREAEVVRVAEQLSGQTAGSVAFGTEGPYLNALGMDTVVLGAGDIAVAHQSNEYVPLDRIVPMQRIVDGMIRHFCMEQSQ</sequence>
<comment type="caution">
    <text evidence="11">The sequence shown here is derived from an EMBL/GenBank/DDBJ whole genome shotgun (WGS) entry which is preliminary data.</text>
</comment>
<evidence type="ECO:0000256" key="2">
    <source>
        <dbReference type="ARBA" id="ARBA00005691"/>
    </source>
</evidence>
<keyword evidence="6" id="KW-0479">Metal-binding</keyword>
<keyword evidence="12" id="KW-1185">Reference proteome</keyword>
<dbReference type="InterPro" id="IPR036264">
    <property type="entry name" value="Bact_exopeptidase_dim_dom"/>
</dbReference>
<accession>A0AAE3L3W1</accession>
<evidence type="ECO:0000256" key="9">
    <source>
        <dbReference type="ARBA" id="ARBA00023285"/>
    </source>
</evidence>
<keyword evidence="9" id="KW-0170">Cobalt</keyword>